<keyword evidence="2" id="KW-1185">Reference proteome</keyword>
<name>A0A4U5VQ21_COLLU</name>
<accession>A0A4U5VQ21</accession>
<proteinExistence type="predicted"/>
<dbReference type="AlphaFoldDB" id="A0A4U5VQ21"/>
<gene>
    <name evidence="1" type="ORF">D9C73_024342</name>
</gene>
<evidence type="ECO:0000313" key="2">
    <source>
        <dbReference type="Proteomes" id="UP000298787"/>
    </source>
</evidence>
<sequence length="367" mass="42099">MDTDSILEEVVYMRPSSFSDKERLRYRAEKMLMRQFVLMKQKHEIPFNLSTIDMKKWLLDGRSFLEEFGEIAERADARKLLLAELAWISARRLCVNQLEKEVQEDLQNEKRLSLQFRRKVTLEGLEMFLSVICPKAKQDVQAFFHQLSKKLLHTTTSTHTDKRTKLALFTKLQRTTAPLVPQVVKTALEFLLHKPEPLVEVRTSQTAGAACNSGSNLAFTLKSRAKAASPQIGKQLADTLGTCPSLNRTLTKARLLSICTAVAFDTVKAIYKRFADHSKTFHIMDFDESFIIGPYVICAIQDMDNRARHATNRRTPHQDKKNCTAPEACSVVAAEKSDEMKDKEEKQGFFHFNVRMWKKTMHVSPEE</sequence>
<dbReference type="EMBL" id="CM014098">
    <property type="protein sequence ID" value="TKS90211.1"/>
    <property type="molecule type" value="Genomic_DNA"/>
</dbReference>
<reference evidence="1 2" key="1">
    <citation type="submission" date="2019-01" db="EMBL/GenBank/DDBJ databases">
        <title>Genome Assembly of Collichthys lucidus.</title>
        <authorList>
            <person name="Cai M."/>
            <person name="Xiao S."/>
        </authorList>
    </citation>
    <scope>NUCLEOTIDE SEQUENCE [LARGE SCALE GENOMIC DNA]</scope>
    <source>
        <strain evidence="1">JT15FE1705JMU</strain>
        <tissue evidence="1">Muscle</tissue>
    </source>
</reference>
<evidence type="ECO:0000313" key="1">
    <source>
        <dbReference type="EMBL" id="TKS90211.1"/>
    </source>
</evidence>
<organism evidence="1 2">
    <name type="scientific">Collichthys lucidus</name>
    <name type="common">Big head croaker</name>
    <name type="synonym">Sciaena lucida</name>
    <dbReference type="NCBI Taxonomy" id="240159"/>
    <lineage>
        <taxon>Eukaryota</taxon>
        <taxon>Metazoa</taxon>
        <taxon>Chordata</taxon>
        <taxon>Craniata</taxon>
        <taxon>Vertebrata</taxon>
        <taxon>Euteleostomi</taxon>
        <taxon>Actinopterygii</taxon>
        <taxon>Neopterygii</taxon>
        <taxon>Teleostei</taxon>
        <taxon>Neoteleostei</taxon>
        <taxon>Acanthomorphata</taxon>
        <taxon>Eupercaria</taxon>
        <taxon>Sciaenidae</taxon>
        <taxon>Collichthys</taxon>
    </lineage>
</organism>
<protein>
    <submittedName>
        <fullName evidence="1">Uncharacterized protein</fullName>
    </submittedName>
</protein>
<dbReference type="Proteomes" id="UP000298787">
    <property type="component" value="Chromosome 21"/>
</dbReference>